<keyword evidence="3" id="KW-1185">Reference proteome</keyword>
<name>A0AAF0TZ93_SOLVR</name>
<dbReference type="PANTHER" id="PTHR46701">
    <property type="entry name" value="GLYCOSYLTRANSFERASE-LIKE KOBITO 1"/>
    <property type="match status" value="1"/>
</dbReference>
<organism evidence="2 3">
    <name type="scientific">Solanum verrucosum</name>
    <dbReference type="NCBI Taxonomy" id="315347"/>
    <lineage>
        <taxon>Eukaryota</taxon>
        <taxon>Viridiplantae</taxon>
        <taxon>Streptophyta</taxon>
        <taxon>Embryophyta</taxon>
        <taxon>Tracheophyta</taxon>
        <taxon>Spermatophyta</taxon>
        <taxon>Magnoliopsida</taxon>
        <taxon>eudicotyledons</taxon>
        <taxon>Gunneridae</taxon>
        <taxon>Pentapetalae</taxon>
        <taxon>asterids</taxon>
        <taxon>lamiids</taxon>
        <taxon>Solanales</taxon>
        <taxon>Solanaceae</taxon>
        <taxon>Solanoideae</taxon>
        <taxon>Solaneae</taxon>
        <taxon>Solanum</taxon>
    </lineage>
</organism>
<keyword evidence="1" id="KW-1133">Transmembrane helix</keyword>
<gene>
    <name evidence="2" type="ORF">MTR67_026590</name>
</gene>
<dbReference type="InterPro" id="IPR044224">
    <property type="entry name" value="KOBITO1-like"/>
</dbReference>
<dbReference type="AlphaFoldDB" id="A0AAF0TZ93"/>
<feature type="transmembrane region" description="Helical" evidence="1">
    <location>
        <begin position="255"/>
        <end position="274"/>
    </location>
</feature>
<evidence type="ECO:0000313" key="3">
    <source>
        <dbReference type="Proteomes" id="UP001234989"/>
    </source>
</evidence>
<dbReference type="Proteomes" id="UP001234989">
    <property type="component" value="Chromosome 6"/>
</dbReference>
<evidence type="ECO:0000256" key="1">
    <source>
        <dbReference type="SAM" id="Phobius"/>
    </source>
</evidence>
<sequence>MEIKKGFFLAFEEEVVRVIVRSCCYCTFLSSLMTDGNFRTSSRPSFGKLKKQFEELRHRLEELGSLCKQRIPFHMQNNNNRVSMSSVSDPSFPLFLHAKNHQLLQTLATMLWLPFDPLHCLVNLHEAGVDWIIHLDTDELMHPVGTSEYSLRRLLADIPEDVDMVVFPNYESSVERDDVKEPFSEVRYLFTVSMFKKNYDHLTKEMYFGNYKEATRGNPNYFLTYENGKSAARVQGHLRSNGAHRWHNYMKSPKYACSACYLFSFYLYFVSYLFPVLQKDSSTCTELSQDQSLRLVLVEVSAEIKCEIALHFPM</sequence>
<evidence type="ECO:0000313" key="2">
    <source>
        <dbReference type="EMBL" id="WMV33205.1"/>
    </source>
</evidence>
<dbReference type="GO" id="GO:0009737">
    <property type="term" value="P:response to abscisic acid"/>
    <property type="evidence" value="ECO:0007669"/>
    <property type="project" value="InterPro"/>
</dbReference>
<dbReference type="GO" id="GO:0030244">
    <property type="term" value="P:cellulose biosynthetic process"/>
    <property type="evidence" value="ECO:0007669"/>
    <property type="project" value="InterPro"/>
</dbReference>
<reference evidence="2" key="1">
    <citation type="submission" date="2023-08" db="EMBL/GenBank/DDBJ databases">
        <title>A de novo genome assembly of Solanum verrucosum Schlechtendal, a Mexican diploid species geographically isolated from the other diploid A-genome species in potato relatives.</title>
        <authorList>
            <person name="Hosaka K."/>
        </authorList>
    </citation>
    <scope>NUCLEOTIDE SEQUENCE</scope>
    <source>
        <tissue evidence="2">Young leaves</tissue>
    </source>
</reference>
<evidence type="ECO:0008006" key="4">
    <source>
        <dbReference type="Google" id="ProtNLM"/>
    </source>
</evidence>
<dbReference type="EMBL" id="CP133617">
    <property type="protein sequence ID" value="WMV33205.1"/>
    <property type="molecule type" value="Genomic_DNA"/>
</dbReference>
<keyword evidence="1" id="KW-0812">Transmembrane</keyword>
<accession>A0AAF0TZ93</accession>
<keyword evidence="1" id="KW-0472">Membrane</keyword>
<protein>
    <recommendedName>
        <fullName evidence="4">Glycosyltransferase family 92 protein</fullName>
    </recommendedName>
</protein>
<dbReference type="PANTHER" id="PTHR46701:SF6">
    <property type="entry name" value="GLYCOSYLTRANSFERASE FAMILY 92 PROTEIN"/>
    <property type="match status" value="1"/>
</dbReference>
<proteinExistence type="predicted"/>